<sequence>MADSVLKKVSAAVTIWIGFRRHIHRFGFVHHKDQLDLLNEDDTKAVNKKQVASKC</sequence>
<name>A0A816J9J7_BRANA</name>
<evidence type="ECO:0000313" key="1">
    <source>
        <dbReference type="EMBL" id="CAF1744556.1"/>
    </source>
</evidence>
<proteinExistence type="predicted"/>
<dbReference type="AlphaFoldDB" id="A0A816J9J7"/>
<dbReference type="Proteomes" id="UP001295469">
    <property type="component" value="Chromosome C09"/>
</dbReference>
<accession>A0A816J9J7</accession>
<dbReference type="EMBL" id="HG994373">
    <property type="protein sequence ID" value="CAF1744556.1"/>
    <property type="molecule type" value="Genomic_DNA"/>
</dbReference>
<gene>
    <name evidence="1" type="ORF">DARMORV10_C09P35230.1</name>
</gene>
<protein>
    <submittedName>
        <fullName evidence="1">(rape) hypothetical protein</fullName>
    </submittedName>
</protein>
<reference evidence="1" key="1">
    <citation type="submission" date="2021-01" db="EMBL/GenBank/DDBJ databases">
        <authorList>
            <consortium name="Genoscope - CEA"/>
            <person name="William W."/>
        </authorList>
    </citation>
    <scope>NUCLEOTIDE SEQUENCE</scope>
</reference>
<organism evidence="1">
    <name type="scientific">Brassica napus</name>
    <name type="common">Rape</name>
    <dbReference type="NCBI Taxonomy" id="3708"/>
    <lineage>
        <taxon>Eukaryota</taxon>
        <taxon>Viridiplantae</taxon>
        <taxon>Streptophyta</taxon>
        <taxon>Embryophyta</taxon>
        <taxon>Tracheophyta</taxon>
        <taxon>Spermatophyta</taxon>
        <taxon>Magnoliopsida</taxon>
        <taxon>eudicotyledons</taxon>
        <taxon>Gunneridae</taxon>
        <taxon>Pentapetalae</taxon>
        <taxon>rosids</taxon>
        <taxon>malvids</taxon>
        <taxon>Brassicales</taxon>
        <taxon>Brassicaceae</taxon>
        <taxon>Brassiceae</taxon>
        <taxon>Brassica</taxon>
    </lineage>
</organism>